<name>A0A8H6C7Q0_9LECA</name>
<dbReference type="EMBL" id="JACCJB010000023">
    <property type="protein sequence ID" value="KAF6218206.1"/>
    <property type="molecule type" value="Genomic_DNA"/>
</dbReference>
<dbReference type="RefSeq" id="XP_037147641.1">
    <property type="nucleotide sequence ID" value="XM_037297067.1"/>
</dbReference>
<dbReference type="GO" id="GO:0008237">
    <property type="term" value="F:metallopeptidase activity"/>
    <property type="evidence" value="ECO:0007669"/>
    <property type="project" value="InterPro"/>
</dbReference>
<protein>
    <submittedName>
        <fullName evidence="1">Uncharacterized protein</fullName>
    </submittedName>
</protein>
<dbReference type="InterPro" id="IPR024079">
    <property type="entry name" value="MetalloPept_cat_dom_sf"/>
</dbReference>
<evidence type="ECO:0000313" key="1">
    <source>
        <dbReference type="EMBL" id="KAF6218206.1"/>
    </source>
</evidence>
<organism evidence="1 2">
    <name type="scientific">Letharia lupina</name>
    <dbReference type="NCBI Taxonomy" id="560253"/>
    <lineage>
        <taxon>Eukaryota</taxon>
        <taxon>Fungi</taxon>
        <taxon>Dikarya</taxon>
        <taxon>Ascomycota</taxon>
        <taxon>Pezizomycotina</taxon>
        <taxon>Lecanoromycetes</taxon>
        <taxon>OSLEUM clade</taxon>
        <taxon>Lecanoromycetidae</taxon>
        <taxon>Lecanorales</taxon>
        <taxon>Lecanorineae</taxon>
        <taxon>Parmeliaceae</taxon>
        <taxon>Letharia</taxon>
    </lineage>
</organism>
<dbReference type="SUPFAM" id="SSF55486">
    <property type="entry name" value="Metalloproteases ('zincins'), catalytic domain"/>
    <property type="match status" value="1"/>
</dbReference>
<keyword evidence="2" id="KW-1185">Reference proteome</keyword>
<dbReference type="Gene3D" id="3.40.390.10">
    <property type="entry name" value="Collagenase (Catalytic Domain)"/>
    <property type="match status" value="1"/>
</dbReference>
<dbReference type="GeneID" id="59334569"/>
<dbReference type="AlphaFoldDB" id="A0A8H6C7Q0"/>
<reference evidence="1 2" key="1">
    <citation type="journal article" date="2020" name="Genomics">
        <title>Complete, high-quality genomes from long-read metagenomic sequencing of two wolf lichen thalli reveals enigmatic genome architecture.</title>
        <authorList>
            <person name="McKenzie S.K."/>
            <person name="Walston R.F."/>
            <person name="Allen J.L."/>
        </authorList>
    </citation>
    <scope>NUCLEOTIDE SEQUENCE [LARGE SCALE GENOMIC DNA]</scope>
    <source>
        <strain evidence="1">WasteWater1</strain>
    </source>
</reference>
<accession>A0A8H6C7Q0</accession>
<sequence>MPRRFRQPFNNRNKHEMMDTFSPRSATLMLRPVQETFVNLALIVDGVGWPRHDGSNPDLTSCRALRWGLVSSSFFLESAKPSEDRSGVWALMPRNIEEIIIEFSSKGGLSHFADRLHTPNFGNPWYNETMFSDGSWLVEIAAQKTEHYPNLESIVMSDLDIVKGTVSKLRSLEDVQTGPYHIYNCGTRTPSVSVLINTLIATLQPVLDDVSRPFSSPAYTTFFKNIAFAPIVYDLLSNITTGAPTSPGPHALKDAPPELFGAPITPQFVCVTAYEQLTWSLEPGGQGGRQLDAYTACHQSPVHAFATVGTRFLKNYIVLCPAFWTYAAIPSSSKSTCLPVDPHFNRFRDGGGRLVQFQLWVILHELAHAYIYARSGLVTDVSTANNCMWLAASSAVNNAQNFVFYAANIRLGCTDFPRVARPSFGSVELLEIDANTTLSGGSEPQNMSMYGGQSIGNNSTRTNMDLPNIVAPAPYGQPSM</sequence>
<comment type="caution">
    <text evidence="1">The sequence shown here is derived from an EMBL/GenBank/DDBJ whole genome shotgun (WGS) entry which is preliminary data.</text>
</comment>
<evidence type="ECO:0000313" key="2">
    <source>
        <dbReference type="Proteomes" id="UP000593566"/>
    </source>
</evidence>
<proteinExistence type="predicted"/>
<gene>
    <name evidence="1" type="ORF">HO133_006167</name>
</gene>
<dbReference type="Proteomes" id="UP000593566">
    <property type="component" value="Unassembled WGS sequence"/>
</dbReference>